<reference evidence="3" key="1">
    <citation type="journal article" date="2023" name="Plant J.">
        <title>The genome of the king protea, Protea cynaroides.</title>
        <authorList>
            <person name="Chang J."/>
            <person name="Duong T.A."/>
            <person name="Schoeman C."/>
            <person name="Ma X."/>
            <person name="Roodt D."/>
            <person name="Barker N."/>
            <person name="Li Z."/>
            <person name="Van de Peer Y."/>
            <person name="Mizrachi E."/>
        </authorList>
    </citation>
    <scope>NUCLEOTIDE SEQUENCE</scope>
    <source>
        <tissue evidence="3">Young leaves</tissue>
    </source>
</reference>
<keyword evidence="2" id="KW-0812">Transmembrane</keyword>
<dbReference type="OrthoDB" id="672127at2759"/>
<dbReference type="InterPro" id="IPR004158">
    <property type="entry name" value="DUF247_pln"/>
</dbReference>
<accession>A0A9Q0QUR9</accession>
<proteinExistence type="predicted"/>
<keyword evidence="2" id="KW-0472">Membrane</keyword>
<evidence type="ECO:0000313" key="3">
    <source>
        <dbReference type="EMBL" id="KAJ4972673.1"/>
    </source>
</evidence>
<evidence type="ECO:0000256" key="2">
    <source>
        <dbReference type="SAM" id="Phobius"/>
    </source>
</evidence>
<keyword evidence="2" id="KW-1133">Transmembrane helix</keyword>
<dbReference type="EMBL" id="JAMYWD010000004">
    <property type="protein sequence ID" value="KAJ4972673.1"/>
    <property type="molecule type" value="Genomic_DNA"/>
</dbReference>
<keyword evidence="4" id="KW-1185">Reference proteome</keyword>
<feature type="compositionally biased region" description="Polar residues" evidence="1">
    <location>
        <begin position="36"/>
        <end position="48"/>
    </location>
</feature>
<feature type="region of interest" description="Disordered" evidence="1">
    <location>
        <begin position="1"/>
        <end position="60"/>
    </location>
</feature>
<gene>
    <name evidence="3" type="ORF">NE237_005847</name>
</gene>
<name>A0A9Q0QUR9_9MAGN</name>
<organism evidence="3 4">
    <name type="scientific">Protea cynaroides</name>
    <dbReference type="NCBI Taxonomy" id="273540"/>
    <lineage>
        <taxon>Eukaryota</taxon>
        <taxon>Viridiplantae</taxon>
        <taxon>Streptophyta</taxon>
        <taxon>Embryophyta</taxon>
        <taxon>Tracheophyta</taxon>
        <taxon>Spermatophyta</taxon>
        <taxon>Magnoliopsida</taxon>
        <taxon>Proteales</taxon>
        <taxon>Proteaceae</taxon>
        <taxon>Protea</taxon>
    </lineage>
</organism>
<dbReference type="AlphaFoldDB" id="A0A9Q0QUR9"/>
<dbReference type="PANTHER" id="PTHR31170">
    <property type="entry name" value="BNAC04G53230D PROTEIN"/>
    <property type="match status" value="1"/>
</dbReference>
<dbReference type="Pfam" id="PF03140">
    <property type="entry name" value="DUF247"/>
    <property type="match status" value="1"/>
</dbReference>
<comment type="caution">
    <text evidence="3">The sequence shown here is derived from an EMBL/GenBank/DDBJ whole genome shotgun (WGS) entry which is preliminary data.</text>
</comment>
<evidence type="ECO:0000313" key="4">
    <source>
        <dbReference type="Proteomes" id="UP001141806"/>
    </source>
</evidence>
<dbReference type="Proteomes" id="UP001141806">
    <property type="component" value="Unassembled WGS sequence"/>
</dbReference>
<feature type="transmembrane region" description="Helical" evidence="2">
    <location>
        <begin position="463"/>
        <end position="488"/>
    </location>
</feature>
<protein>
    <submittedName>
        <fullName evidence="3">Uncharacterized protein</fullName>
    </submittedName>
</protein>
<sequence>MGLQDSAVSPASGDPKDSAGSLDSGDSKYSAGSLCSLDSGSSQDSAGSPDSGCPQDSGDIEMGNQSTLCVASIKRKLYSQGSQNSSPSLNPRYCIYRVHQRIRQFNKDAYTPDMVSIGPYHRPDHPNTNLEAMEKHKLKYLRAVLDRTKKTTSLEKYVEALEKLEPKARKCYSETIKLDKKQFIEMLIIDGFFILELFRKNKKIVPIDKNDPIFNSTSITARVVRDLVLLENQIPMSVLQTLFDLSKNPEPDSPTLIEMALLFFDTLIPNAWIKYPKNNSTVTHEHLVDLLRYTLSASLPTPSSISAFSTVQESLPSAMELHRSGVMFKMARPYDSLIHIKFDNGVFEIPQLTIHDHTGSFFHNLIAYEQHYYAGTPYITAYAILMYNLVDSADDVVFLRRQKIITNQLTNDHKVTAFFSNLCHGISSNGFYYLEVCDKVNDYYKLPYRQWKADLKRIWSTNAWTIISVAAAILLLLLTLWSTVIISIPYF</sequence>
<dbReference type="PANTHER" id="PTHR31170:SF25">
    <property type="entry name" value="BNAA09G04570D PROTEIN"/>
    <property type="match status" value="1"/>
</dbReference>
<evidence type="ECO:0000256" key="1">
    <source>
        <dbReference type="SAM" id="MobiDB-lite"/>
    </source>
</evidence>